<dbReference type="RefSeq" id="WP_157308852.1">
    <property type="nucleotide sequence ID" value="NZ_WRXN01000013.1"/>
</dbReference>
<dbReference type="GO" id="GO:0005524">
    <property type="term" value="F:ATP binding"/>
    <property type="evidence" value="ECO:0007669"/>
    <property type="project" value="UniProtKB-KW"/>
</dbReference>
<evidence type="ECO:0000256" key="8">
    <source>
        <dbReference type="SAM" id="Phobius"/>
    </source>
</evidence>
<dbReference type="SMART" id="SM00382">
    <property type="entry name" value="AAA"/>
    <property type="match status" value="1"/>
</dbReference>
<dbReference type="InterPro" id="IPR005898">
    <property type="entry name" value="Cyc_pep_transpt_SyrD/YojI"/>
</dbReference>
<comment type="subcellular location">
    <subcellularLocation>
        <location evidence="1">Cell membrane</location>
        <topology evidence="1">Multi-pass membrane protein</topology>
    </subcellularLocation>
</comment>
<dbReference type="EMBL" id="WRXN01000013">
    <property type="protein sequence ID" value="MVT11425.1"/>
    <property type="molecule type" value="Genomic_DNA"/>
</dbReference>
<dbReference type="GO" id="GO:0015833">
    <property type="term" value="P:peptide transport"/>
    <property type="evidence" value="ECO:0007669"/>
    <property type="project" value="InterPro"/>
</dbReference>
<keyword evidence="7 8" id="KW-0472">Membrane</keyword>
<dbReference type="InterPro" id="IPR003593">
    <property type="entry name" value="AAA+_ATPase"/>
</dbReference>
<evidence type="ECO:0000259" key="10">
    <source>
        <dbReference type="PROSITE" id="PS50929"/>
    </source>
</evidence>
<dbReference type="InterPro" id="IPR027417">
    <property type="entry name" value="P-loop_NTPase"/>
</dbReference>
<keyword evidence="3 8" id="KW-0812">Transmembrane</keyword>
<evidence type="ECO:0000313" key="11">
    <source>
        <dbReference type="EMBL" id="MVT11425.1"/>
    </source>
</evidence>
<feature type="transmembrane region" description="Helical" evidence="8">
    <location>
        <begin position="247"/>
        <end position="266"/>
    </location>
</feature>
<organism evidence="11 12">
    <name type="scientific">Chitinophaga tropicalis</name>
    <dbReference type="NCBI Taxonomy" id="2683588"/>
    <lineage>
        <taxon>Bacteria</taxon>
        <taxon>Pseudomonadati</taxon>
        <taxon>Bacteroidota</taxon>
        <taxon>Chitinophagia</taxon>
        <taxon>Chitinophagales</taxon>
        <taxon>Chitinophagaceae</taxon>
        <taxon>Chitinophaga</taxon>
    </lineage>
</organism>
<feature type="domain" description="ABC transporter" evidence="9">
    <location>
        <begin position="334"/>
        <end position="551"/>
    </location>
</feature>
<reference evidence="11 12" key="1">
    <citation type="submission" date="2019-12" db="EMBL/GenBank/DDBJ databases">
        <title>Chitinophaga sp. strain ysch24 (GDMCC 1.1355), whole genome shotgun sequence.</title>
        <authorList>
            <person name="Zhang X."/>
        </authorList>
    </citation>
    <scope>NUCLEOTIDE SEQUENCE [LARGE SCALE GENOMIC DNA]</scope>
    <source>
        <strain evidence="12">ysch24</strain>
    </source>
</reference>
<keyword evidence="12" id="KW-1185">Reference proteome</keyword>
<evidence type="ECO:0000256" key="6">
    <source>
        <dbReference type="ARBA" id="ARBA00022989"/>
    </source>
</evidence>
<protein>
    <submittedName>
        <fullName evidence="11">Cyclic peptide export ABC transporter</fullName>
    </submittedName>
</protein>
<dbReference type="AlphaFoldDB" id="A0A7K1UBS0"/>
<dbReference type="PROSITE" id="PS50929">
    <property type="entry name" value="ABC_TM1F"/>
    <property type="match status" value="1"/>
</dbReference>
<dbReference type="InterPro" id="IPR003439">
    <property type="entry name" value="ABC_transporter-like_ATP-bd"/>
</dbReference>
<evidence type="ECO:0000259" key="9">
    <source>
        <dbReference type="PROSITE" id="PS50893"/>
    </source>
</evidence>
<feature type="transmembrane region" description="Helical" evidence="8">
    <location>
        <begin position="272"/>
        <end position="292"/>
    </location>
</feature>
<dbReference type="SUPFAM" id="SSF90123">
    <property type="entry name" value="ABC transporter transmembrane region"/>
    <property type="match status" value="1"/>
</dbReference>
<feature type="transmembrane region" description="Helical" evidence="8">
    <location>
        <begin position="53"/>
        <end position="71"/>
    </location>
</feature>
<feature type="transmembrane region" description="Helical" evidence="8">
    <location>
        <begin position="121"/>
        <end position="145"/>
    </location>
</feature>
<accession>A0A7K1UBS0</accession>
<dbReference type="Gene3D" id="1.20.1560.10">
    <property type="entry name" value="ABC transporter type 1, transmembrane domain"/>
    <property type="match status" value="1"/>
</dbReference>
<feature type="domain" description="ABC transmembrane type-1" evidence="10">
    <location>
        <begin position="21"/>
        <end position="297"/>
    </location>
</feature>
<keyword evidence="2" id="KW-0813">Transport</keyword>
<comment type="caution">
    <text evidence="11">The sequence shown here is derived from an EMBL/GenBank/DDBJ whole genome shotgun (WGS) entry which is preliminary data.</text>
</comment>
<dbReference type="PANTHER" id="PTHR43553">
    <property type="entry name" value="HEAVY METAL TRANSPORTER"/>
    <property type="match status" value="1"/>
</dbReference>
<dbReference type="Pfam" id="PF00005">
    <property type="entry name" value="ABC_tran"/>
    <property type="match status" value="1"/>
</dbReference>
<dbReference type="PANTHER" id="PTHR43553:SF11">
    <property type="entry name" value="ABC TRANSPORTER ATP-BINDING_PERMEASE PROTEIN YOJI"/>
    <property type="match status" value="1"/>
</dbReference>
<dbReference type="Proteomes" id="UP000461730">
    <property type="component" value="Unassembled WGS sequence"/>
</dbReference>
<dbReference type="Gene3D" id="3.40.50.300">
    <property type="entry name" value="P-loop containing nucleotide triphosphate hydrolases"/>
    <property type="match status" value="1"/>
</dbReference>
<name>A0A7K1UBS0_9BACT</name>
<dbReference type="InterPro" id="IPR011527">
    <property type="entry name" value="ABC1_TM_dom"/>
</dbReference>
<dbReference type="InterPro" id="IPR050095">
    <property type="entry name" value="ECF_ABC_transporter_ATP-bd"/>
</dbReference>
<evidence type="ECO:0000256" key="7">
    <source>
        <dbReference type="ARBA" id="ARBA00023136"/>
    </source>
</evidence>
<feature type="transmembrane region" description="Helical" evidence="8">
    <location>
        <begin position="20"/>
        <end position="47"/>
    </location>
</feature>
<evidence type="ECO:0000313" key="12">
    <source>
        <dbReference type="Proteomes" id="UP000461730"/>
    </source>
</evidence>
<gene>
    <name evidence="11" type="ORF">GO493_24380</name>
</gene>
<evidence type="ECO:0000256" key="2">
    <source>
        <dbReference type="ARBA" id="ARBA00022448"/>
    </source>
</evidence>
<evidence type="ECO:0000256" key="4">
    <source>
        <dbReference type="ARBA" id="ARBA00022741"/>
    </source>
</evidence>
<feature type="transmembrane region" description="Helical" evidence="8">
    <location>
        <begin position="151"/>
        <end position="173"/>
    </location>
</feature>
<keyword evidence="5" id="KW-0067">ATP-binding</keyword>
<dbReference type="PROSITE" id="PS50893">
    <property type="entry name" value="ABC_TRANSPORTER_2"/>
    <property type="match status" value="1"/>
</dbReference>
<dbReference type="GO" id="GO:0016887">
    <property type="term" value="F:ATP hydrolysis activity"/>
    <property type="evidence" value="ECO:0007669"/>
    <property type="project" value="InterPro"/>
</dbReference>
<dbReference type="SUPFAM" id="SSF52540">
    <property type="entry name" value="P-loop containing nucleoside triphosphate hydrolases"/>
    <property type="match status" value="1"/>
</dbReference>
<dbReference type="GO" id="GO:0043190">
    <property type="term" value="C:ATP-binding cassette (ABC) transporter complex"/>
    <property type="evidence" value="ECO:0007669"/>
    <property type="project" value="TreeGrafter"/>
</dbReference>
<sequence>MRRILKIVLPLIGKMGFFRYTLLGILSGLFSFLFINLVTKVVGLIIAGNFTGISREYIVIFASVILLFIWIRRTLSLAIINLAQTLFWQLRLQILSYVLKAGYQQLSGRKERIYSAIFNDVYILTDASMSIISFATSLILALASLGYLASISFTLFLITLGVALLGVTVYHIGTKKNNRSLQKTRVLENKFVAKANALLDGFKEIYIEPRKGKDIYENSIDPIAKEAYRSNTLAFTGFLNNQITGQVLFYILISSVLLFFSITLNIKPKDTVSFVFTLLYLLGAIETIMVILPGLMRARVAANHLVDLKNELEEAGFSNPLPEKYINREEFESISVRGLEFRYDDNESAFGVGPVNFDIRQGEVAFIYGGNGSGKTTFVYMTLGLWLPSAGEIRLNGVRVSHDNYPAYRAAFAVVYSNFYLFEELLGLETFNREKWNYYIRLFELEGKVTLEGTKFSTTELSTGQRKRLALIAALMEEKPVLVIDEWAADQDPYFRRKFYTEIIPLLKKEGIAIIAITHDDRYYNCADKLYRMDYGKLVRESVPDPMASMLN</sequence>
<dbReference type="GO" id="GO:1904680">
    <property type="term" value="F:peptide transmembrane transporter activity"/>
    <property type="evidence" value="ECO:0007669"/>
    <property type="project" value="InterPro"/>
</dbReference>
<evidence type="ECO:0000256" key="5">
    <source>
        <dbReference type="ARBA" id="ARBA00022840"/>
    </source>
</evidence>
<evidence type="ECO:0000256" key="1">
    <source>
        <dbReference type="ARBA" id="ARBA00004651"/>
    </source>
</evidence>
<proteinExistence type="predicted"/>
<dbReference type="GO" id="GO:0140359">
    <property type="term" value="F:ABC-type transporter activity"/>
    <property type="evidence" value="ECO:0007669"/>
    <property type="project" value="InterPro"/>
</dbReference>
<dbReference type="InterPro" id="IPR036640">
    <property type="entry name" value="ABC1_TM_sf"/>
</dbReference>
<evidence type="ECO:0000256" key="3">
    <source>
        <dbReference type="ARBA" id="ARBA00022692"/>
    </source>
</evidence>
<keyword evidence="4" id="KW-0547">Nucleotide-binding</keyword>
<keyword evidence="6 8" id="KW-1133">Transmembrane helix</keyword>
<dbReference type="NCBIfam" id="TIGR01194">
    <property type="entry name" value="cyc_pep_trnsptr"/>
    <property type="match status" value="1"/>
</dbReference>